<evidence type="ECO:0000313" key="1">
    <source>
        <dbReference type="EMBL" id="GGU47482.1"/>
    </source>
</evidence>
<reference evidence="2" key="1">
    <citation type="journal article" date="2019" name="Int. J. Syst. Evol. Microbiol.">
        <title>The Global Catalogue of Microorganisms (GCM) 10K type strain sequencing project: providing services to taxonomists for standard genome sequencing and annotation.</title>
        <authorList>
            <consortium name="The Broad Institute Genomics Platform"/>
            <consortium name="The Broad Institute Genome Sequencing Center for Infectious Disease"/>
            <person name="Wu L."/>
            <person name="Ma J."/>
        </authorList>
    </citation>
    <scope>NUCLEOTIDE SEQUENCE [LARGE SCALE GENOMIC DNA]</scope>
    <source>
        <strain evidence="2">JCM 3296</strain>
    </source>
</reference>
<sequence length="310" mass="33748">MLSVPIERLLEPVPETAPAVADQDLGLQARLAAGRNLDLETVDLLRQKLDITRVIDRRLGASALLGELRAQIDQMEQAKRHVLNQSVRSSLAEVIVDASALAGWQSLDQGFVSESWDHYDTAQTAAREARSPALEAYACAGQAVVLLDIGEVAAAVELTEYARSIAKGKVPSLLLSWLTAGYGEACAASREHQKCMRAFDEALRIMPADIDNSETPYLVFDSTHLARWRGSALARLGAREAIDVLSEVLNKLDPTFARAETALRVDLVQVFTATGGKDEATAHAKRARLLATQIRSERQRKRLTSLLASG</sequence>
<gene>
    <name evidence="1" type="ORF">GCM10010178_45220</name>
</gene>
<protein>
    <recommendedName>
        <fullName evidence="3">Tetratricopeptide repeat-containing protein</fullName>
    </recommendedName>
</protein>
<dbReference type="InterPro" id="IPR011990">
    <property type="entry name" value="TPR-like_helical_dom_sf"/>
</dbReference>
<name>A0ABQ2UPD6_9PSEU</name>
<evidence type="ECO:0008006" key="3">
    <source>
        <dbReference type="Google" id="ProtNLM"/>
    </source>
</evidence>
<dbReference type="EMBL" id="BMRE01000019">
    <property type="protein sequence ID" value="GGU47482.1"/>
    <property type="molecule type" value="Genomic_DNA"/>
</dbReference>
<dbReference type="SUPFAM" id="SSF48452">
    <property type="entry name" value="TPR-like"/>
    <property type="match status" value="1"/>
</dbReference>
<dbReference type="Gene3D" id="1.25.40.10">
    <property type="entry name" value="Tetratricopeptide repeat domain"/>
    <property type="match status" value="1"/>
</dbReference>
<evidence type="ECO:0000313" key="2">
    <source>
        <dbReference type="Proteomes" id="UP000649573"/>
    </source>
</evidence>
<comment type="caution">
    <text evidence="1">The sequence shown here is derived from an EMBL/GenBank/DDBJ whole genome shotgun (WGS) entry which is preliminary data.</text>
</comment>
<proteinExistence type="predicted"/>
<dbReference type="Proteomes" id="UP000649573">
    <property type="component" value="Unassembled WGS sequence"/>
</dbReference>
<accession>A0ABQ2UPD6</accession>
<keyword evidence="2" id="KW-1185">Reference proteome</keyword>
<organism evidence="1 2">
    <name type="scientific">Lentzea flava</name>
    <dbReference type="NCBI Taxonomy" id="103732"/>
    <lineage>
        <taxon>Bacteria</taxon>
        <taxon>Bacillati</taxon>
        <taxon>Actinomycetota</taxon>
        <taxon>Actinomycetes</taxon>
        <taxon>Pseudonocardiales</taxon>
        <taxon>Pseudonocardiaceae</taxon>
        <taxon>Lentzea</taxon>
    </lineage>
</organism>